<dbReference type="AlphaFoldDB" id="A0A0N0ZYV2"/>
<dbReference type="RefSeq" id="WP_062697529.1">
    <property type="nucleotide sequence ID" value="NZ_LJOD01000003.1"/>
</dbReference>
<dbReference type="Proteomes" id="UP000037953">
    <property type="component" value="Unassembled WGS sequence"/>
</dbReference>
<sequence>MRSKKLNKQGIDNMLKTTHELLEYLKLPSSERESAIICSLVNSIVKCGDKSDADEILNHYVTHPFDFDYTYLLPVFKALGDHSAAEQIFNISLHQNKLVENTDPEILEVLAHLKYETGKTHLS</sequence>
<evidence type="ECO:0000313" key="2">
    <source>
        <dbReference type="Proteomes" id="UP000037953"/>
    </source>
</evidence>
<proteinExistence type="predicted"/>
<evidence type="ECO:0000313" key="1">
    <source>
        <dbReference type="EMBL" id="KPE51887.1"/>
    </source>
</evidence>
<reference evidence="2" key="2">
    <citation type="submission" date="2015-09" db="EMBL/GenBank/DDBJ databases">
        <title>Draft genome sequence of a multidrug-resistant Chryseobacterium indologenes isolate from Malaysia.</title>
        <authorList>
            <person name="Yu C.Y."/>
            <person name="Ang G.Y."/>
            <person name="Chan K.-G."/>
        </authorList>
    </citation>
    <scope>NUCLEOTIDE SEQUENCE [LARGE SCALE GENOMIC DNA]</scope>
    <source>
        <strain evidence="2">CI_885</strain>
    </source>
</reference>
<gene>
    <name evidence="1" type="ORF">AOB46_06575</name>
</gene>
<name>A0A0N0ZYV2_CHRID</name>
<comment type="caution">
    <text evidence="1">The sequence shown here is derived from an EMBL/GenBank/DDBJ whole genome shotgun (WGS) entry which is preliminary data.</text>
</comment>
<accession>A0A0N0ZYV2</accession>
<organism evidence="1 2">
    <name type="scientific">Chryseobacterium indologenes</name>
    <name type="common">Flavobacterium indologenes</name>
    <dbReference type="NCBI Taxonomy" id="253"/>
    <lineage>
        <taxon>Bacteria</taxon>
        <taxon>Pseudomonadati</taxon>
        <taxon>Bacteroidota</taxon>
        <taxon>Flavobacteriia</taxon>
        <taxon>Flavobacteriales</taxon>
        <taxon>Weeksellaceae</taxon>
        <taxon>Chryseobacterium group</taxon>
        <taxon>Chryseobacterium</taxon>
    </lineage>
</organism>
<protein>
    <submittedName>
        <fullName evidence="1">Uncharacterized protein</fullName>
    </submittedName>
</protein>
<dbReference type="PATRIC" id="fig|253.9.peg.2990"/>
<dbReference type="EMBL" id="LJOD01000003">
    <property type="protein sequence ID" value="KPE51887.1"/>
    <property type="molecule type" value="Genomic_DNA"/>
</dbReference>
<reference evidence="1 2" key="1">
    <citation type="journal article" date="2015" name="Genom Data">
        <title>Draft genome sequence of a multidrug-resistant Chryseobacterium indologenes isolate from Malaysia.</title>
        <authorList>
            <person name="Yu C.Y."/>
            <person name="Ang G.Y."/>
            <person name="Cheng H.J."/>
            <person name="Cheong Y.M."/>
            <person name="Yin W.F."/>
            <person name="Chan K.G."/>
        </authorList>
    </citation>
    <scope>NUCLEOTIDE SEQUENCE [LARGE SCALE GENOMIC DNA]</scope>
    <source>
        <strain evidence="1 2">CI_885</strain>
    </source>
</reference>